<accession>A0A7I8L8U5</accession>
<sequence>MSAPLFLLCNSSSAAGTTASPEVDAHGRRHACRRSCPLALIFHPRAPRPRLSHARPQLTHARFSPLYGSRLRHPPPPAGSSASLRQGERKGPFCCPQVGAVAGGGGGGVAEPADHGDGPGDGSNSGGKGDGNSGRGDRGWYGPFNYDGWMARLLWWGGEVKKEAFCSRNGALASFLPLLCLSWFGLSQLSPAALARSYGGGSYSSVWEIRGGKWTMLVPGPSGEDFVMVTDGGKEGDDRIEELFLRCWRQVKEAFVRLMLPEGYPASVTSDYLEYSLWRGVQGIASQVSGVLSTQALLYAVGLGKGAIPTAAAINWVLKDGLGYLSKIMLSKYGRHFDVSPKGWRLFADLLENAAYGMEILTPAFPHLFVLIGAAAGAGRSAAALIQAATRSCFYAGFAAERNFAEVIAKGEAQGMVSKFLGITLGISLANAIGSSTPLALAAFGAVTAVHMYCNLKSYQSIQLRTLNPYRASLVFSEYLLSGQVPGIKEVNDEEPLFTDIPIDIKPASNGQPKVLSAEAKDAALQIVRRLQLGARLSELVGRREEALALFDLFRDQPYLLLEARGQFYVVLKEDSTPEDMLKSLFHVSYLYWLERNLGSEPRGVAEDCGRGGRLRMSLDYVQREFGHAQLDGWRLGWTTDGLIARPLPNRIRLGGVEPSPVGGS</sequence>
<evidence type="ECO:0000256" key="2">
    <source>
        <dbReference type="SAM" id="MobiDB-lite"/>
    </source>
</evidence>
<dbReference type="EMBL" id="LR746276">
    <property type="protein sequence ID" value="CAA7406449.1"/>
    <property type="molecule type" value="Genomic_DNA"/>
</dbReference>
<evidence type="ECO:0000259" key="3">
    <source>
        <dbReference type="Pfam" id="PF04884"/>
    </source>
</evidence>
<comment type="similarity">
    <text evidence="1">Belongs to the RUS1 family.</text>
</comment>
<dbReference type="GO" id="GO:0009941">
    <property type="term" value="C:chloroplast envelope"/>
    <property type="evidence" value="ECO:0007669"/>
    <property type="project" value="TreeGrafter"/>
</dbReference>
<dbReference type="Pfam" id="PF24160">
    <property type="entry name" value="UVB_sens_C"/>
    <property type="match status" value="1"/>
</dbReference>
<dbReference type="PANTHER" id="PTHR12770">
    <property type="entry name" value="RUS1 FAMILY PROTEIN C16ORF58"/>
    <property type="match status" value="1"/>
</dbReference>
<feature type="compositionally biased region" description="Gly residues" evidence="2">
    <location>
        <begin position="119"/>
        <end position="134"/>
    </location>
</feature>
<dbReference type="GO" id="GO:0010224">
    <property type="term" value="P:response to UV-B"/>
    <property type="evidence" value="ECO:0007669"/>
    <property type="project" value="TreeGrafter"/>
</dbReference>
<evidence type="ECO:0000313" key="5">
    <source>
        <dbReference type="EMBL" id="CAA7406449.1"/>
    </source>
</evidence>
<dbReference type="GO" id="GO:0032502">
    <property type="term" value="P:developmental process"/>
    <property type="evidence" value="ECO:0007669"/>
    <property type="project" value="TreeGrafter"/>
</dbReference>
<dbReference type="Proteomes" id="UP000663760">
    <property type="component" value="Chromosome 13"/>
</dbReference>
<dbReference type="AlphaFoldDB" id="A0A7I8L8U5"/>
<dbReference type="Pfam" id="PF04884">
    <property type="entry name" value="UVB_sens_prot"/>
    <property type="match status" value="1"/>
</dbReference>
<dbReference type="InterPro" id="IPR055412">
    <property type="entry name" value="UVB_sens_C"/>
</dbReference>
<dbReference type="PANTHER" id="PTHR12770:SF22">
    <property type="entry name" value="PROTEIN ROOT UVB SENSITIVE 1, CHLOROPLASTIC"/>
    <property type="match status" value="1"/>
</dbReference>
<feature type="region of interest" description="Disordered" evidence="2">
    <location>
        <begin position="105"/>
        <end position="134"/>
    </location>
</feature>
<feature type="domain" description="Protein root UVB sensitive/RUS" evidence="3">
    <location>
        <begin position="248"/>
        <end position="481"/>
    </location>
</feature>
<proteinExistence type="inferred from homology"/>
<dbReference type="InterPro" id="IPR006968">
    <property type="entry name" value="RUS_fam"/>
</dbReference>
<reference evidence="5" key="1">
    <citation type="submission" date="2020-02" db="EMBL/GenBank/DDBJ databases">
        <authorList>
            <person name="Scholz U."/>
            <person name="Mascher M."/>
            <person name="Fiebig A."/>
        </authorList>
    </citation>
    <scope>NUCLEOTIDE SEQUENCE</scope>
</reference>
<feature type="domain" description="Root UVB sensitive protein C-terminal" evidence="4">
    <location>
        <begin position="530"/>
        <end position="593"/>
    </location>
</feature>
<name>A0A7I8L8U5_SPIIN</name>
<dbReference type="OrthoDB" id="364779at2759"/>
<dbReference type="InterPro" id="IPR054549">
    <property type="entry name" value="UVB_sens_RUS_dom"/>
</dbReference>
<evidence type="ECO:0000259" key="4">
    <source>
        <dbReference type="Pfam" id="PF24160"/>
    </source>
</evidence>
<evidence type="ECO:0000313" key="6">
    <source>
        <dbReference type="Proteomes" id="UP000663760"/>
    </source>
</evidence>
<keyword evidence="6" id="KW-1185">Reference proteome</keyword>
<organism evidence="5 6">
    <name type="scientific">Spirodela intermedia</name>
    <name type="common">Intermediate duckweed</name>
    <dbReference type="NCBI Taxonomy" id="51605"/>
    <lineage>
        <taxon>Eukaryota</taxon>
        <taxon>Viridiplantae</taxon>
        <taxon>Streptophyta</taxon>
        <taxon>Embryophyta</taxon>
        <taxon>Tracheophyta</taxon>
        <taxon>Spermatophyta</taxon>
        <taxon>Magnoliopsida</taxon>
        <taxon>Liliopsida</taxon>
        <taxon>Araceae</taxon>
        <taxon>Lemnoideae</taxon>
        <taxon>Spirodela</taxon>
    </lineage>
</organism>
<gene>
    <name evidence="5" type="ORF">SI8410_13017127</name>
</gene>
<feature type="region of interest" description="Disordered" evidence="2">
    <location>
        <begin position="66"/>
        <end position="88"/>
    </location>
</feature>
<protein>
    <submittedName>
        <fullName evidence="5">Uncharacterized protein</fullName>
    </submittedName>
</protein>
<evidence type="ECO:0000256" key="1">
    <source>
        <dbReference type="ARBA" id="ARBA00007558"/>
    </source>
</evidence>